<dbReference type="GO" id="GO:0004527">
    <property type="term" value="F:exonuclease activity"/>
    <property type="evidence" value="ECO:0007669"/>
    <property type="project" value="UniProtKB-KW"/>
</dbReference>
<dbReference type="InterPro" id="IPR027417">
    <property type="entry name" value="P-loop_NTPase"/>
</dbReference>
<keyword evidence="1" id="KW-0175">Coiled coil</keyword>
<name>A0A543CVH1_9ACTN</name>
<keyword evidence="3" id="KW-0378">Hydrolase</keyword>
<feature type="region of interest" description="Disordered" evidence="2">
    <location>
        <begin position="106"/>
        <end position="171"/>
    </location>
</feature>
<feature type="region of interest" description="Disordered" evidence="2">
    <location>
        <begin position="1088"/>
        <end position="1157"/>
    </location>
</feature>
<feature type="compositionally biased region" description="Low complexity" evidence="2">
    <location>
        <begin position="1145"/>
        <end position="1157"/>
    </location>
</feature>
<reference evidence="3 4" key="1">
    <citation type="submission" date="2019-06" db="EMBL/GenBank/DDBJ databases">
        <title>Sequencing the genomes of 1000 actinobacteria strains.</title>
        <authorList>
            <person name="Klenk H.-P."/>
        </authorList>
    </citation>
    <scope>NUCLEOTIDE SEQUENCE [LARGE SCALE GENOMIC DNA]</scope>
    <source>
        <strain evidence="3 4">DSM 102200</strain>
    </source>
</reference>
<feature type="region of interest" description="Disordered" evidence="2">
    <location>
        <begin position="636"/>
        <end position="656"/>
    </location>
</feature>
<dbReference type="SUPFAM" id="SSF52540">
    <property type="entry name" value="P-loop containing nucleoside triphosphate hydrolases"/>
    <property type="match status" value="1"/>
</dbReference>
<sequence>MTARDDRFQPSRAGVINVWDYADEEFVFADGRLVLRGHNGSGKTKALEVLFPFVFDGVADARRLDPFSGDNRTMKSNLLYRGQEAEYGYVWMEFARASASERAEWVVRDEPSAERVRSGSEQLTRASVRSGSEQLTRASVRSGSEQPTRADAGERPAGAPAERGGGERAHRAPTETVTLVIGLRAHRNRDGVRSSFFVTGRRLGVDFGLLGPDSRPLTDRQLREVLEPGAAYKTATEYRDAVDARLFGLGRERYTQLLDLLLALRRPLLAKDLDPGKVSDTLTAGLSPVDEELVDQAARDFENLAAVQRLFDDLTAADTAVTAFMADYTTYLQVHAKAKLDRVQAGFESATGHARTIAEALAEVARASRARDAAAGARDAAEEQRRSLGARLGALKSHDAYRKQGDLDRMRAQIATTEAEIDKERVRLGRAGDNIRLLTREATESEHRLESSRLAIGRWSDALADAAERAGIATDGDGPADTGDDLLVAASARGTARRDDIARVRDHLTQVGAAEDDRGRAEDVSAEAGEVLRRREADCAEADAHLAAVRREAAEVLSQWAGHWSGGAEPVAEPADVAALTAALDQIGEAGAPSLPEVFAGRSDDRRIAVAERRQALTTRRDTLAADLEGQRAARAAVAAEHDDAPPANDLRTADRTDRAGAPLWRLVRFADDVPEELAAGIEGALYGAGMLTAWVHPDPAMTAAAVESGESDAYLVPGASEAPGRTLADVLVPEEQDLVPAEAVAAVLRSVALAGDRPGDVGSPFVTERAAFGHGVQVGARPKRAPEFIGATNREHRRRARLAEYDETIARLEASDAEAAAGLDRLVTLLADFKRAQRELPPAKPLVGAVKRVADQAILLTVARTTDGEARKALEGATAEVDARRRRLRQAASERGMPATADAVDAVAQAVEDFTSAAGHLDAERKNAVFLDNDLDGRRANLERLSVQHAEDAETLTAKEKAHGAAVEEFAEREKALDAPIKQILAQIEEIEQLIDTADREFERQQAEAAREDRVLVNAEADLRNGRKSVSEAMNGLFEQAASFAPYAHRDLRVLLGVEDARPWPADAAWTPEHAGQIVVDALSGTGGARSKGTAFGEGAPVAPVGGGGAAGGPRDGGAAGGPRDGGAAGGPRDGGAAGGPRGGDAAATGSAGSVDTGTMPTAAGAVAVDSTGSSFGDTTGIVPAGTASAGTAPRGAGPAGPASRGASPAGATPAAEGADLVDPVGSGRGDSTPTGTVPPGQGGALPEEATSTVTGAAPVDPAQAVRGAFPAGVIELLEAFRAEVGGGRPVAESTLKSAAGRMSDALRTFGDALASCEADYRLDYDPTGVVMVFVIDEDGRNPVAVFARRVAERAREQGVLLEDRERTVLEDELLTGLAQQIHGRVLTARDLVRGMNADTRSRPMSSGTAIGIRWAHSDKIDDRQRATSRLLQRDAQGLGATGLSELRGNLREMIRGYRTSHPRATYKEVLAEVLDYRTWHTFELLLVVPGESEVRLTRARHSVMSGGEKSAAIHLPLFAAANALYSSAGPTCPRMIALDEAFAGIDDKYKPDLLGLTVKFDLDLFMTGHDLWVHYETVPMAAHYDMHHDKTAHAVSAMLVLWDGAQLIDAEAGFAGNDELARELLGIAPRRHAPVATDETLLAIEEEDEEPDA</sequence>
<keyword evidence="3" id="KW-0269">Exonuclease</keyword>
<gene>
    <name evidence="3" type="ORF">FB559_6847</name>
</gene>
<feature type="coiled-coil region" evidence="1">
    <location>
        <begin position="982"/>
        <end position="1009"/>
    </location>
</feature>
<proteinExistence type="predicted"/>
<evidence type="ECO:0000256" key="2">
    <source>
        <dbReference type="SAM" id="MobiDB-lite"/>
    </source>
</evidence>
<feature type="compositionally biased region" description="Polar residues" evidence="2">
    <location>
        <begin position="119"/>
        <end position="147"/>
    </location>
</feature>
<evidence type="ECO:0000313" key="4">
    <source>
        <dbReference type="Proteomes" id="UP000316096"/>
    </source>
</evidence>
<keyword evidence="3" id="KW-0540">Nuclease</keyword>
<dbReference type="Proteomes" id="UP000316096">
    <property type="component" value="Unassembled WGS sequence"/>
</dbReference>
<protein>
    <submittedName>
        <fullName evidence="3">Putative exonuclease SbcCD C subunit</fullName>
    </submittedName>
</protein>
<accession>A0A543CVH1</accession>
<feature type="compositionally biased region" description="Basic and acidic residues" evidence="2">
    <location>
        <begin position="106"/>
        <end position="118"/>
    </location>
</feature>
<evidence type="ECO:0000313" key="3">
    <source>
        <dbReference type="EMBL" id="TQM01103.1"/>
    </source>
</evidence>
<keyword evidence="4" id="KW-1185">Reference proteome</keyword>
<organism evidence="3 4">
    <name type="scientific">Actinoallomurus bryophytorum</name>
    <dbReference type="NCBI Taxonomy" id="1490222"/>
    <lineage>
        <taxon>Bacteria</taxon>
        <taxon>Bacillati</taxon>
        <taxon>Actinomycetota</taxon>
        <taxon>Actinomycetes</taxon>
        <taxon>Streptosporangiales</taxon>
        <taxon>Thermomonosporaceae</taxon>
        <taxon>Actinoallomurus</taxon>
    </lineage>
</organism>
<evidence type="ECO:0000256" key="1">
    <source>
        <dbReference type="SAM" id="Coils"/>
    </source>
</evidence>
<comment type="caution">
    <text evidence="3">The sequence shown here is derived from an EMBL/GenBank/DDBJ whole genome shotgun (WGS) entry which is preliminary data.</text>
</comment>
<feature type="compositionally biased region" description="Gly residues" evidence="2">
    <location>
        <begin position="1106"/>
        <end position="1144"/>
    </location>
</feature>
<dbReference type="Pfam" id="PF13558">
    <property type="entry name" value="SbcC_Walker_B"/>
    <property type="match status" value="1"/>
</dbReference>
<feature type="region of interest" description="Disordered" evidence="2">
    <location>
        <begin position="1184"/>
        <end position="1254"/>
    </location>
</feature>
<dbReference type="EMBL" id="VFOZ01000001">
    <property type="protein sequence ID" value="TQM01103.1"/>
    <property type="molecule type" value="Genomic_DNA"/>
</dbReference>
<dbReference type="RefSeq" id="WP_246122286.1">
    <property type="nucleotide sequence ID" value="NZ_VFOZ01000001.1"/>
</dbReference>
<feature type="compositionally biased region" description="Low complexity" evidence="2">
    <location>
        <begin position="1185"/>
        <end position="1220"/>
    </location>
</feature>